<sequence>MVIKGEAARAMVEAIIAEGKPVWLDQIRDRFLHPTSESFASYANTILGEDDGSDFDDTTDPTREEVIVLSSDGSDRSREGLILRSPSAGPAQGAVNEPMNEPVGDDADLPVETAEQLETRKKKKLDKSEKKGKMVEESVTEAPRKRPSTLPFLDYVMVSDTLSGLDAGDKRTERDPDDNETLTEILKKKQVLDDRKRELDEQAAAALAAKSVVISWRKYMLLLVLKEKRDDVDVEQVGEGGAAGAGGDAGGACGDGRGKGVETEAESSEATPRHTIYTKRPPGSGGGGASGVARSPEYENFQVGSWDTHNPACDDLLHAPRWKLTQDSQMSDHDNCREFFSLSLPPAERMFQKRRNRLDLLDDHIHAGREKFNAKKKGLSWRVVDAEQKSAQEKQFNTNKQKEWEITCERTNKELQAQREAIVRLSGEKTKISDEAEHERAAHQKREQEYVERIAKLEKFAEEKIAENKASEILVEEVTANCKWLLARAIAERIAGSEELAKYMYDLGEAAHAHGRKESYAEGRVAAEAKEPLKNFELYN</sequence>
<feature type="region of interest" description="Disordered" evidence="1">
    <location>
        <begin position="84"/>
        <end position="143"/>
    </location>
</feature>
<feature type="compositionally biased region" description="Gly residues" evidence="1">
    <location>
        <begin position="239"/>
        <end position="255"/>
    </location>
</feature>
<keyword evidence="3" id="KW-1185">Reference proteome</keyword>
<gene>
    <name evidence="2" type="ORF">HanXRQr2_Chr03g0129481</name>
</gene>
<dbReference type="Proteomes" id="UP000215914">
    <property type="component" value="Unassembled WGS sequence"/>
</dbReference>
<reference evidence="2" key="1">
    <citation type="journal article" date="2017" name="Nature">
        <title>The sunflower genome provides insights into oil metabolism, flowering and Asterid evolution.</title>
        <authorList>
            <person name="Badouin H."/>
            <person name="Gouzy J."/>
            <person name="Grassa C.J."/>
            <person name="Murat F."/>
            <person name="Staton S.E."/>
            <person name="Cottret L."/>
            <person name="Lelandais-Briere C."/>
            <person name="Owens G.L."/>
            <person name="Carrere S."/>
            <person name="Mayjonade B."/>
            <person name="Legrand L."/>
            <person name="Gill N."/>
            <person name="Kane N.C."/>
            <person name="Bowers J.E."/>
            <person name="Hubner S."/>
            <person name="Bellec A."/>
            <person name="Berard A."/>
            <person name="Berges H."/>
            <person name="Blanchet N."/>
            <person name="Boniface M.C."/>
            <person name="Brunel D."/>
            <person name="Catrice O."/>
            <person name="Chaidir N."/>
            <person name="Claudel C."/>
            <person name="Donnadieu C."/>
            <person name="Faraut T."/>
            <person name="Fievet G."/>
            <person name="Helmstetter N."/>
            <person name="King M."/>
            <person name="Knapp S.J."/>
            <person name="Lai Z."/>
            <person name="Le Paslier M.C."/>
            <person name="Lippi Y."/>
            <person name="Lorenzon L."/>
            <person name="Mandel J.R."/>
            <person name="Marage G."/>
            <person name="Marchand G."/>
            <person name="Marquand E."/>
            <person name="Bret-Mestries E."/>
            <person name="Morien E."/>
            <person name="Nambeesan S."/>
            <person name="Nguyen T."/>
            <person name="Pegot-Espagnet P."/>
            <person name="Pouilly N."/>
            <person name="Raftis F."/>
            <person name="Sallet E."/>
            <person name="Schiex T."/>
            <person name="Thomas J."/>
            <person name="Vandecasteele C."/>
            <person name="Vares D."/>
            <person name="Vear F."/>
            <person name="Vautrin S."/>
            <person name="Crespi M."/>
            <person name="Mangin B."/>
            <person name="Burke J.M."/>
            <person name="Salse J."/>
            <person name="Munos S."/>
            <person name="Vincourt P."/>
            <person name="Rieseberg L.H."/>
            <person name="Langlade N.B."/>
        </authorList>
    </citation>
    <scope>NUCLEOTIDE SEQUENCE</scope>
    <source>
        <tissue evidence="2">Leaves</tissue>
    </source>
</reference>
<name>A0A9K3JJK8_HELAN</name>
<dbReference type="Gramene" id="mRNA:HanXRQr2_Chr03g0129481">
    <property type="protein sequence ID" value="mRNA:HanXRQr2_Chr03g0129481"/>
    <property type="gene ID" value="HanXRQr2_Chr03g0129481"/>
</dbReference>
<evidence type="ECO:0000313" key="2">
    <source>
        <dbReference type="EMBL" id="KAF5816002.1"/>
    </source>
</evidence>
<organism evidence="2 3">
    <name type="scientific">Helianthus annuus</name>
    <name type="common">Common sunflower</name>
    <dbReference type="NCBI Taxonomy" id="4232"/>
    <lineage>
        <taxon>Eukaryota</taxon>
        <taxon>Viridiplantae</taxon>
        <taxon>Streptophyta</taxon>
        <taxon>Embryophyta</taxon>
        <taxon>Tracheophyta</taxon>
        <taxon>Spermatophyta</taxon>
        <taxon>Magnoliopsida</taxon>
        <taxon>eudicotyledons</taxon>
        <taxon>Gunneridae</taxon>
        <taxon>Pentapetalae</taxon>
        <taxon>asterids</taxon>
        <taxon>campanulids</taxon>
        <taxon>Asterales</taxon>
        <taxon>Asteraceae</taxon>
        <taxon>Asteroideae</taxon>
        <taxon>Heliantheae alliance</taxon>
        <taxon>Heliantheae</taxon>
        <taxon>Helianthus</taxon>
    </lineage>
</organism>
<accession>A0A9K3JJK8</accession>
<evidence type="ECO:0000313" key="3">
    <source>
        <dbReference type="Proteomes" id="UP000215914"/>
    </source>
</evidence>
<protein>
    <submittedName>
        <fullName evidence="2">Uncharacterized protein</fullName>
    </submittedName>
</protein>
<dbReference type="EMBL" id="MNCJ02000318">
    <property type="protein sequence ID" value="KAF5816002.1"/>
    <property type="molecule type" value="Genomic_DNA"/>
</dbReference>
<dbReference type="AlphaFoldDB" id="A0A9K3JJK8"/>
<comment type="caution">
    <text evidence="2">The sequence shown here is derived from an EMBL/GenBank/DDBJ whole genome shotgun (WGS) entry which is preliminary data.</text>
</comment>
<feature type="region of interest" description="Disordered" evidence="1">
    <location>
        <begin position="239"/>
        <end position="292"/>
    </location>
</feature>
<feature type="compositionally biased region" description="Basic and acidic residues" evidence="1">
    <location>
        <begin position="126"/>
        <end position="136"/>
    </location>
</feature>
<proteinExistence type="predicted"/>
<evidence type="ECO:0000256" key="1">
    <source>
        <dbReference type="SAM" id="MobiDB-lite"/>
    </source>
</evidence>
<reference evidence="2" key="2">
    <citation type="submission" date="2020-06" db="EMBL/GenBank/DDBJ databases">
        <title>Helianthus annuus Genome sequencing and assembly Release 2.</title>
        <authorList>
            <person name="Gouzy J."/>
            <person name="Langlade N."/>
            <person name="Munos S."/>
        </authorList>
    </citation>
    <scope>NUCLEOTIDE SEQUENCE</scope>
    <source>
        <tissue evidence="2">Leaves</tissue>
    </source>
</reference>